<protein>
    <submittedName>
        <fullName evidence="1">Uncharacterized protein</fullName>
    </submittedName>
</protein>
<dbReference type="AlphaFoldDB" id="A0A4R7SXJ0"/>
<keyword evidence="2" id="KW-1185">Reference proteome</keyword>
<reference evidence="1 2" key="1">
    <citation type="submission" date="2019-03" db="EMBL/GenBank/DDBJ databases">
        <title>Genomic Encyclopedia of Type Strains, Phase III (KMG-III): the genomes of soil and plant-associated and newly described type strains.</title>
        <authorList>
            <person name="Whitman W."/>
        </authorList>
    </citation>
    <scope>NUCLEOTIDE SEQUENCE [LARGE SCALE GENOMIC DNA]</scope>
    <source>
        <strain evidence="1 2">VKM Ac-2575</strain>
    </source>
</reference>
<gene>
    <name evidence="1" type="ORF">EV138_6456</name>
</gene>
<organism evidence="1 2">
    <name type="scientific">Kribbella voronezhensis</name>
    <dbReference type="NCBI Taxonomy" id="2512212"/>
    <lineage>
        <taxon>Bacteria</taxon>
        <taxon>Bacillati</taxon>
        <taxon>Actinomycetota</taxon>
        <taxon>Actinomycetes</taxon>
        <taxon>Propionibacteriales</taxon>
        <taxon>Kribbellaceae</taxon>
        <taxon>Kribbella</taxon>
    </lineage>
</organism>
<dbReference type="EMBL" id="SOCE01000002">
    <property type="protein sequence ID" value="TDU83991.1"/>
    <property type="molecule type" value="Genomic_DNA"/>
</dbReference>
<name>A0A4R7SXJ0_9ACTN</name>
<dbReference type="RefSeq" id="WP_133983580.1">
    <property type="nucleotide sequence ID" value="NZ_SOCE01000002.1"/>
</dbReference>
<evidence type="ECO:0000313" key="1">
    <source>
        <dbReference type="EMBL" id="TDU83991.1"/>
    </source>
</evidence>
<dbReference type="Proteomes" id="UP000295151">
    <property type="component" value="Unassembled WGS sequence"/>
</dbReference>
<proteinExistence type="predicted"/>
<sequence>MHHHLALTTHTAELRQIHEINAALASGHRVTAGSAGVPKPVPEFAVLRYLEATGPPSYPYVYGHFSQPGTDDTMRAKLHTPQLRAISHQLSLRSHIWGIGSGSVQPFGRSSADQPLEPR</sequence>
<comment type="caution">
    <text evidence="1">The sequence shown here is derived from an EMBL/GenBank/DDBJ whole genome shotgun (WGS) entry which is preliminary data.</text>
</comment>
<dbReference type="OrthoDB" id="9834823at2"/>
<accession>A0A4R7SXJ0</accession>
<evidence type="ECO:0000313" key="2">
    <source>
        <dbReference type="Proteomes" id="UP000295151"/>
    </source>
</evidence>